<dbReference type="Gene3D" id="3.30.200.20">
    <property type="entry name" value="Phosphorylase Kinase, domain 1"/>
    <property type="match status" value="1"/>
</dbReference>
<organism evidence="4 5">
    <name type="scientific">Meganyctiphanes norvegica</name>
    <name type="common">Northern krill</name>
    <name type="synonym">Thysanopoda norvegica</name>
    <dbReference type="NCBI Taxonomy" id="48144"/>
    <lineage>
        <taxon>Eukaryota</taxon>
        <taxon>Metazoa</taxon>
        <taxon>Ecdysozoa</taxon>
        <taxon>Arthropoda</taxon>
        <taxon>Crustacea</taxon>
        <taxon>Multicrustacea</taxon>
        <taxon>Malacostraca</taxon>
        <taxon>Eumalacostraca</taxon>
        <taxon>Eucarida</taxon>
        <taxon>Euphausiacea</taxon>
        <taxon>Euphausiidae</taxon>
        <taxon>Meganyctiphanes</taxon>
    </lineage>
</organism>
<protein>
    <recommendedName>
        <fullName evidence="6">Choline/ethanolamine kinase</fullName>
    </recommendedName>
</protein>
<keyword evidence="1" id="KW-0444">Lipid biosynthesis</keyword>
<evidence type="ECO:0008006" key="6">
    <source>
        <dbReference type="Google" id="ProtNLM"/>
    </source>
</evidence>
<keyword evidence="5" id="KW-1185">Reference proteome</keyword>
<dbReference type="PANTHER" id="PTHR22603">
    <property type="entry name" value="CHOLINE/ETHANOALAMINE KINASE"/>
    <property type="match status" value="1"/>
</dbReference>
<dbReference type="GO" id="GO:0006646">
    <property type="term" value="P:phosphatidylethanolamine biosynthetic process"/>
    <property type="evidence" value="ECO:0007669"/>
    <property type="project" value="TreeGrafter"/>
</dbReference>
<accession>A0AAV2RFF1</accession>
<dbReference type="InterPro" id="IPR011009">
    <property type="entry name" value="Kinase-like_dom_sf"/>
</dbReference>
<dbReference type="GO" id="GO:0004305">
    <property type="term" value="F:ethanolamine kinase activity"/>
    <property type="evidence" value="ECO:0007669"/>
    <property type="project" value="TreeGrafter"/>
</dbReference>
<evidence type="ECO:0000256" key="1">
    <source>
        <dbReference type="ARBA" id="ARBA00023209"/>
    </source>
</evidence>
<dbReference type="GO" id="GO:0004103">
    <property type="term" value="F:choline kinase activity"/>
    <property type="evidence" value="ECO:0007669"/>
    <property type="project" value="TreeGrafter"/>
</dbReference>
<dbReference type="SUPFAM" id="SSF56112">
    <property type="entry name" value="Protein kinase-like (PK-like)"/>
    <property type="match status" value="1"/>
</dbReference>
<dbReference type="EMBL" id="CAXKWB010019499">
    <property type="protein sequence ID" value="CAL4121990.1"/>
    <property type="molecule type" value="Genomic_DNA"/>
</dbReference>
<keyword evidence="2" id="KW-1208">Phospholipid metabolism</keyword>
<proteinExistence type="inferred from homology"/>
<reference evidence="4 5" key="1">
    <citation type="submission" date="2024-05" db="EMBL/GenBank/DDBJ databases">
        <authorList>
            <person name="Wallberg A."/>
        </authorList>
    </citation>
    <scope>NUCLEOTIDE SEQUENCE [LARGE SCALE GENOMIC DNA]</scope>
</reference>
<dbReference type="Proteomes" id="UP001497623">
    <property type="component" value="Unassembled WGS sequence"/>
</dbReference>
<dbReference type="Pfam" id="PF01633">
    <property type="entry name" value="Choline_kinase"/>
    <property type="match status" value="1"/>
</dbReference>
<dbReference type="PANTHER" id="PTHR22603:SF93">
    <property type="entry name" value="RE24176P"/>
    <property type="match status" value="1"/>
</dbReference>
<sequence length="396" mass="45755">MAAQEGKEVGAIIKGIYRDAIQITGKMRDRAYRLCGEFLRGAWQRITPQELVVRPITGGLTNHLYYCGLPENHTPHGDEPSEVLLRVYGRMHSEHDLQAILTESVIFTLLSERELGPKLYGVFPGGRLEQYIPARSLFTSELTDPDISQKIAIQLAKLHSIEVPISKEPTWLWSSMDRWLKSGQEFLHEKTQTIPGVDKSVMEKLQKMNYEGELQFLKDVIKKMSPDVVFAHNDVQEGNLLLTSSDSSKKNVTMIDFEYCSYNYRGFDIANHFCEWMYEYKLPVYPFFTATTLRYPSQEQQLHFIRSYFGALDSVVKINNNSGFTLTKVNENETKLLNEVLVFKLVSHLFWSLWSIVQGHITSIPFGYMDYALVRMNDYYADKDKLDLKFILKEEN</sequence>
<keyword evidence="1" id="KW-0594">Phospholipid biosynthesis</keyword>
<dbReference type="CDD" id="cd05156">
    <property type="entry name" value="ChoK_euk"/>
    <property type="match status" value="1"/>
</dbReference>
<feature type="non-terminal residue" evidence="4">
    <location>
        <position position="396"/>
    </location>
</feature>
<evidence type="ECO:0000313" key="4">
    <source>
        <dbReference type="EMBL" id="CAL4121990.1"/>
    </source>
</evidence>
<evidence type="ECO:0000313" key="5">
    <source>
        <dbReference type="Proteomes" id="UP001497623"/>
    </source>
</evidence>
<evidence type="ECO:0000256" key="2">
    <source>
        <dbReference type="ARBA" id="ARBA00023264"/>
    </source>
</evidence>
<keyword evidence="1" id="KW-0443">Lipid metabolism</keyword>
<dbReference type="AlphaFoldDB" id="A0AAV2RFF1"/>
<dbReference type="GO" id="GO:0005737">
    <property type="term" value="C:cytoplasm"/>
    <property type="evidence" value="ECO:0007669"/>
    <property type="project" value="TreeGrafter"/>
</dbReference>
<gene>
    <name evidence="4" type="ORF">MNOR_LOCUS22789</name>
</gene>
<evidence type="ECO:0000256" key="3">
    <source>
        <dbReference type="ARBA" id="ARBA00038211"/>
    </source>
</evidence>
<name>A0AAV2RFF1_MEGNR</name>
<comment type="similarity">
    <text evidence="3">Belongs to the choline/ethanolamine kinase family.</text>
</comment>
<dbReference type="Gene3D" id="3.90.1200.10">
    <property type="match status" value="1"/>
</dbReference>
<comment type="caution">
    <text evidence="4">The sequence shown here is derived from an EMBL/GenBank/DDBJ whole genome shotgun (WGS) entry which is preliminary data.</text>
</comment>